<evidence type="ECO:0000313" key="3">
    <source>
        <dbReference type="Proteomes" id="UP000438699"/>
    </source>
</evidence>
<evidence type="ECO:0000256" key="1">
    <source>
        <dbReference type="SAM" id="Phobius"/>
    </source>
</evidence>
<dbReference type="Proteomes" id="UP000438699">
    <property type="component" value="Unassembled WGS sequence"/>
</dbReference>
<gene>
    <name evidence="2" type="ORF">F8A88_15095</name>
</gene>
<dbReference type="Gene3D" id="1.20.950.20">
    <property type="entry name" value="Transmembrane di-heme cytochromes, Chain C"/>
    <property type="match status" value="1"/>
</dbReference>
<feature type="transmembrane region" description="Helical" evidence="1">
    <location>
        <begin position="171"/>
        <end position="191"/>
    </location>
</feature>
<keyword evidence="1" id="KW-0812">Transmembrane</keyword>
<feature type="transmembrane region" description="Helical" evidence="1">
    <location>
        <begin position="118"/>
        <end position="136"/>
    </location>
</feature>
<feature type="transmembrane region" description="Helical" evidence="1">
    <location>
        <begin position="148"/>
        <end position="165"/>
    </location>
</feature>
<protein>
    <submittedName>
        <fullName evidence="2">Nitrate reductase</fullName>
    </submittedName>
</protein>
<organism evidence="2 3">
    <name type="scientific">Pseudodesulfovibrio senegalensis</name>
    <dbReference type="NCBI Taxonomy" id="1721087"/>
    <lineage>
        <taxon>Bacteria</taxon>
        <taxon>Pseudomonadati</taxon>
        <taxon>Thermodesulfobacteriota</taxon>
        <taxon>Desulfovibrionia</taxon>
        <taxon>Desulfovibrionales</taxon>
        <taxon>Desulfovibrionaceae</taxon>
    </lineage>
</organism>
<feature type="transmembrane region" description="Helical" evidence="1">
    <location>
        <begin position="12"/>
        <end position="30"/>
    </location>
</feature>
<keyword evidence="1" id="KW-1133">Transmembrane helix</keyword>
<evidence type="ECO:0000313" key="2">
    <source>
        <dbReference type="EMBL" id="KAB1438784.1"/>
    </source>
</evidence>
<comment type="caution">
    <text evidence="2">The sequence shown here is derived from an EMBL/GenBank/DDBJ whole genome shotgun (WGS) entry which is preliminary data.</text>
</comment>
<accession>A0A6N6MZ29</accession>
<feature type="transmembrane region" description="Helical" evidence="1">
    <location>
        <begin position="76"/>
        <end position="98"/>
    </location>
</feature>
<reference evidence="2 3" key="1">
    <citation type="journal article" date="2017" name="Int. J. Syst. Evol. Microbiol.">
        <title>Desulfovibrio senegalensis sp. nov., a mesophilic sulfate reducer isolated from marine sediment.</title>
        <authorList>
            <person name="Thioye A."/>
            <person name="Gam Z.B.A."/>
            <person name="Mbengue M."/>
            <person name="Cayol J.L."/>
            <person name="Joseph-Bartoli M."/>
            <person name="Toure-Kane C."/>
            <person name="Labat M."/>
        </authorList>
    </citation>
    <scope>NUCLEOTIDE SEQUENCE [LARGE SCALE GENOMIC DNA]</scope>
    <source>
        <strain evidence="2 3">DSM 101509</strain>
    </source>
</reference>
<keyword evidence="1" id="KW-0472">Membrane</keyword>
<sequence>MYNSIYDVVTGPLAWFGWAVFILGSLYRMASLYSEAKKKDVSSLAYVKASYGFNSIMHWITPFATLGWKSNPAMTVATFAFHICLLAVPVFLGAHIDLWYQWFGVSWVALPDTVADTMTVLVILAAAFFAYRRIAVKEVAFLTTWKDWMTLIIAVAPFLTGFLAYHQILNYQFMIVLHVITGVAWLVFIPFGRLSHAILGWYSRVYIGSEFQGVRHCNDW</sequence>
<dbReference type="OrthoDB" id="5450521at2"/>
<keyword evidence="3" id="KW-1185">Reference proteome</keyword>
<name>A0A6N6MZ29_9BACT</name>
<dbReference type="RefSeq" id="WP_151152018.1">
    <property type="nucleotide sequence ID" value="NZ_WAIE01000010.1"/>
</dbReference>
<proteinExistence type="predicted"/>
<dbReference type="AlphaFoldDB" id="A0A6N6MZ29"/>
<dbReference type="InterPro" id="IPR036197">
    <property type="entry name" value="NarG-like_sf"/>
</dbReference>
<dbReference type="EMBL" id="WAIE01000010">
    <property type="protein sequence ID" value="KAB1438784.1"/>
    <property type="molecule type" value="Genomic_DNA"/>
</dbReference>
<dbReference type="NCBIfam" id="NF045723">
    <property type="entry name" value="memb_anch_TmcC"/>
    <property type="match status" value="1"/>
</dbReference>
<dbReference type="SUPFAM" id="SSF103501">
    <property type="entry name" value="Respiratory nitrate reductase 1 gamma chain"/>
    <property type="match status" value="1"/>
</dbReference>